<dbReference type="PANTHER" id="PTHR46641">
    <property type="entry name" value="FMRFAMIDE RECEPTOR-RELATED"/>
    <property type="match status" value="1"/>
</dbReference>
<keyword evidence="1" id="KW-0812">Transmembrane</keyword>
<dbReference type="AlphaFoldDB" id="A0A815YZW8"/>
<evidence type="ECO:0000313" key="3">
    <source>
        <dbReference type="Proteomes" id="UP000663828"/>
    </source>
</evidence>
<accession>A0A815YZW8</accession>
<name>A0A815YZW8_ADIRI</name>
<feature type="transmembrane region" description="Helical" evidence="1">
    <location>
        <begin position="142"/>
        <end position="161"/>
    </location>
</feature>
<evidence type="ECO:0000256" key="1">
    <source>
        <dbReference type="SAM" id="Phobius"/>
    </source>
</evidence>
<dbReference type="Gene3D" id="1.20.1070.10">
    <property type="entry name" value="Rhodopsin 7-helix transmembrane proteins"/>
    <property type="match status" value="1"/>
</dbReference>
<proteinExistence type="predicted"/>
<dbReference type="PANTHER" id="PTHR46641:SF18">
    <property type="entry name" value="G-PROTEIN COUPLED RECEPTORS FAMILY 1 PROFILE DOMAIN-CONTAINING PROTEIN"/>
    <property type="match status" value="1"/>
</dbReference>
<feature type="transmembrane region" description="Helical" evidence="1">
    <location>
        <begin position="55"/>
        <end position="74"/>
    </location>
</feature>
<feature type="transmembrane region" description="Helical" evidence="1">
    <location>
        <begin position="280"/>
        <end position="301"/>
    </location>
</feature>
<reference evidence="2" key="1">
    <citation type="submission" date="2021-02" db="EMBL/GenBank/DDBJ databases">
        <authorList>
            <person name="Nowell W R."/>
        </authorList>
    </citation>
    <scope>NUCLEOTIDE SEQUENCE</scope>
</reference>
<evidence type="ECO:0000313" key="2">
    <source>
        <dbReference type="EMBL" id="CAF1577736.1"/>
    </source>
</evidence>
<dbReference type="InterPro" id="IPR052954">
    <property type="entry name" value="GPCR-Ligand_Int"/>
</dbReference>
<feature type="transmembrane region" description="Helical" evidence="1">
    <location>
        <begin position="181"/>
        <end position="202"/>
    </location>
</feature>
<organism evidence="2 3">
    <name type="scientific">Adineta ricciae</name>
    <name type="common">Rotifer</name>
    <dbReference type="NCBI Taxonomy" id="249248"/>
    <lineage>
        <taxon>Eukaryota</taxon>
        <taxon>Metazoa</taxon>
        <taxon>Spiralia</taxon>
        <taxon>Gnathifera</taxon>
        <taxon>Rotifera</taxon>
        <taxon>Eurotatoria</taxon>
        <taxon>Bdelloidea</taxon>
        <taxon>Adinetida</taxon>
        <taxon>Adinetidae</taxon>
        <taxon>Adineta</taxon>
    </lineage>
</organism>
<keyword evidence="1" id="KW-1133">Transmembrane helix</keyword>
<evidence type="ECO:0008006" key="4">
    <source>
        <dbReference type="Google" id="ProtNLM"/>
    </source>
</evidence>
<sequence>MSSSSSNITETIFIQQTTIIFARIWCYSIIILGIIGHMSSIYVFTRPSFRSNSCIWYFFGATISGICVVTITIPIRLLQAGYNINLLANSLVVCKAITLLLLQWARGQSAWFTALASIDRFLCSSSSATLRSFSSLHVARRIIPLAILVVDIIYIHVPIYFQINIRQQTCIPLPGIYQTFYGAWNLIVYSIGPPFIMLYFGIRTVQNIRQSIRRVEINNLPIQNLQQRHKVTDRQLIQMMLFQCFIFILTASVPSVQFIYTSVRSNIIIDALQAAKDNLFYNIAGLISLAVPCLSFYLFILSSKLFRYEFMKLFTAKRTHQPLVITRQITSRRN</sequence>
<keyword evidence="1" id="KW-0472">Membrane</keyword>
<dbReference type="Proteomes" id="UP000663828">
    <property type="component" value="Unassembled WGS sequence"/>
</dbReference>
<protein>
    <recommendedName>
        <fullName evidence="4">G-protein coupled receptors family 1 profile domain-containing protein</fullName>
    </recommendedName>
</protein>
<feature type="transmembrane region" description="Helical" evidence="1">
    <location>
        <begin position="236"/>
        <end position="260"/>
    </location>
</feature>
<comment type="caution">
    <text evidence="2">The sequence shown here is derived from an EMBL/GenBank/DDBJ whole genome shotgun (WGS) entry which is preliminary data.</text>
</comment>
<dbReference type="EMBL" id="CAJNOR010005845">
    <property type="protein sequence ID" value="CAF1577736.1"/>
    <property type="molecule type" value="Genomic_DNA"/>
</dbReference>
<keyword evidence="3" id="KW-1185">Reference proteome</keyword>
<feature type="transmembrane region" description="Helical" evidence="1">
    <location>
        <begin position="20"/>
        <end position="43"/>
    </location>
</feature>
<gene>
    <name evidence="2" type="ORF">XAT740_LOCUS45152</name>
</gene>
<dbReference type="SUPFAM" id="SSF81321">
    <property type="entry name" value="Family A G protein-coupled receptor-like"/>
    <property type="match status" value="1"/>
</dbReference>